<evidence type="ECO:0000256" key="3">
    <source>
        <dbReference type="ARBA" id="ARBA00023163"/>
    </source>
</evidence>
<evidence type="ECO:0000256" key="2">
    <source>
        <dbReference type="ARBA" id="ARBA00023125"/>
    </source>
</evidence>
<keyword evidence="6" id="KW-1185">Reference proteome</keyword>
<evidence type="ECO:0000313" key="5">
    <source>
        <dbReference type="EMBL" id="MDT0344374.1"/>
    </source>
</evidence>
<dbReference type="PRINTS" id="PR00038">
    <property type="entry name" value="HTHLUXR"/>
</dbReference>
<keyword evidence="3" id="KW-0804">Transcription</keyword>
<dbReference type="PROSITE" id="PS50043">
    <property type="entry name" value="HTH_LUXR_2"/>
    <property type="match status" value="1"/>
</dbReference>
<comment type="caution">
    <text evidence="5">The sequence shown here is derived from an EMBL/GenBank/DDBJ whole genome shotgun (WGS) entry which is preliminary data.</text>
</comment>
<sequence>MNLVLVDDHFALVPADPDDPEAGAVLVRGAALVRSFRTLFEYCWYTAAPCPDGDTAVPAEDALSEQQRAVLRMLASGMKDEKIARALGVSLRTVSRLVSELMQELNTGSRFEAGVRAARRGWLD</sequence>
<feature type="domain" description="HTH luxR-type" evidence="4">
    <location>
        <begin position="56"/>
        <end position="121"/>
    </location>
</feature>
<keyword evidence="2" id="KW-0238">DNA-binding</keyword>
<dbReference type="RefSeq" id="WP_311705578.1">
    <property type="nucleotide sequence ID" value="NZ_JAVREL010000009.1"/>
</dbReference>
<gene>
    <name evidence="5" type="ORF">RM590_17365</name>
</gene>
<dbReference type="Gene3D" id="1.10.10.10">
    <property type="entry name" value="Winged helix-like DNA-binding domain superfamily/Winged helix DNA-binding domain"/>
    <property type="match status" value="1"/>
</dbReference>
<protein>
    <submittedName>
        <fullName evidence="5">Helix-turn-helix domain-containing protein</fullName>
    </submittedName>
</protein>
<name>A0ABU2MRW7_9ACTN</name>
<dbReference type="InterPro" id="IPR036388">
    <property type="entry name" value="WH-like_DNA-bd_sf"/>
</dbReference>
<dbReference type="CDD" id="cd06170">
    <property type="entry name" value="LuxR_C_like"/>
    <property type="match status" value="1"/>
</dbReference>
<dbReference type="InterPro" id="IPR000792">
    <property type="entry name" value="Tscrpt_reg_LuxR_C"/>
</dbReference>
<keyword evidence="1" id="KW-0805">Transcription regulation</keyword>
<dbReference type="SUPFAM" id="SSF46894">
    <property type="entry name" value="C-terminal effector domain of the bipartite response regulators"/>
    <property type="match status" value="1"/>
</dbReference>
<reference evidence="6" key="1">
    <citation type="submission" date="2023-07" db="EMBL/GenBank/DDBJ databases">
        <title>30 novel species of actinomycetes from the DSMZ collection.</title>
        <authorList>
            <person name="Nouioui I."/>
        </authorList>
    </citation>
    <scope>NUCLEOTIDE SEQUENCE [LARGE SCALE GENOMIC DNA]</scope>
    <source>
        <strain evidence="6">DSM 44938</strain>
    </source>
</reference>
<accession>A0ABU2MRW7</accession>
<dbReference type="SMART" id="SM00421">
    <property type="entry name" value="HTH_LUXR"/>
    <property type="match status" value="1"/>
</dbReference>
<proteinExistence type="predicted"/>
<evidence type="ECO:0000256" key="1">
    <source>
        <dbReference type="ARBA" id="ARBA00023015"/>
    </source>
</evidence>
<organism evidence="5 6">
    <name type="scientific">Streptomyces litchfieldiae</name>
    <dbReference type="NCBI Taxonomy" id="3075543"/>
    <lineage>
        <taxon>Bacteria</taxon>
        <taxon>Bacillati</taxon>
        <taxon>Actinomycetota</taxon>
        <taxon>Actinomycetes</taxon>
        <taxon>Kitasatosporales</taxon>
        <taxon>Streptomycetaceae</taxon>
        <taxon>Streptomyces</taxon>
    </lineage>
</organism>
<evidence type="ECO:0000259" key="4">
    <source>
        <dbReference type="PROSITE" id="PS50043"/>
    </source>
</evidence>
<dbReference type="Proteomes" id="UP001183246">
    <property type="component" value="Unassembled WGS sequence"/>
</dbReference>
<dbReference type="EMBL" id="JAVREL010000009">
    <property type="protein sequence ID" value="MDT0344374.1"/>
    <property type="molecule type" value="Genomic_DNA"/>
</dbReference>
<dbReference type="PANTHER" id="PTHR44688">
    <property type="entry name" value="DNA-BINDING TRANSCRIPTIONAL ACTIVATOR DEVR_DOSR"/>
    <property type="match status" value="1"/>
</dbReference>
<dbReference type="InterPro" id="IPR016032">
    <property type="entry name" value="Sig_transdc_resp-reg_C-effctor"/>
</dbReference>
<evidence type="ECO:0000313" key="6">
    <source>
        <dbReference type="Proteomes" id="UP001183246"/>
    </source>
</evidence>
<dbReference type="Pfam" id="PF00196">
    <property type="entry name" value="GerE"/>
    <property type="match status" value="1"/>
</dbReference>
<dbReference type="PANTHER" id="PTHR44688:SF16">
    <property type="entry name" value="DNA-BINDING TRANSCRIPTIONAL ACTIVATOR DEVR_DOSR"/>
    <property type="match status" value="1"/>
</dbReference>